<gene>
    <name evidence="6" type="ORF">MJ923_13860</name>
</gene>
<proteinExistence type="predicted"/>
<dbReference type="SUPFAM" id="SSF55781">
    <property type="entry name" value="GAF domain-like"/>
    <property type="match status" value="1"/>
</dbReference>
<dbReference type="NCBIfam" id="TIGR00254">
    <property type="entry name" value="GGDEF"/>
    <property type="match status" value="1"/>
</dbReference>
<dbReference type="GO" id="GO:0005886">
    <property type="term" value="C:plasma membrane"/>
    <property type="evidence" value="ECO:0007669"/>
    <property type="project" value="TreeGrafter"/>
</dbReference>
<dbReference type="InterPro" id="IPR003660">
    <property type="entry name" value="HAMP_dom"/>
</dbReference>
<dbReference type="SUPFAM" id="SSF55073">
    <property type="entry name" value="Nucleotide cyclase"/>
    <property type="match status" value="1"/>
</dbReference>
<dbReference type="SMART" id="SM00267">
    <property type="entry name" value="GGDEF"/>
    <property type="match status" value="1"/>
</dbReference>
<evidence type="ECO:0000313" key="6">
    <source>
        <dbReference type="EMBL" id="MCH4295392.1"/>
    </source>
</evidence>
<organism evidence="6 7">
    <name type="scientific">Shewanella zhuhaiensis</name>
    <dbReference type="NCBI Taxonomy" id="2919576"/>
    <lineage>
        <taxon>Bacteria</taxon>
        <taxon>Pseudomonadati</taxon>
        <taxon>Pseudomonadota</taxon>
        <taxon>Gammaproteobacteria</taxon>
        <taxon>Alteromonadales</taxon>
        <taxon>Shewanellaceae</taxon>
        <taxon>Shewanella</taxon>
    </lineage>
</organism>
<feature type="transmembrane region" description="Helical" evidence="3">
    <location>
        <begin position="12"/>
        <end position="34"/>
    </location>
</feature>
<dbReference type="Gene3D" id="6.10.340.10">
    <property type="match status" value="1"/>
</dbReference>
<dbReference type="PROSITE" id="PS50885">
    <property type="entry name" value="HAMP"/>
    <property type="match status" value="1"/>
</dbReference>
<feature type="domain" description="GGDEF" evidence="5">
    <location>
        <begin position="465"/>
        <end position="598"/>
    </location>
</feature>
<evidence type="ECO:0000313" key="7">
    <source>
        <dbReference type="Proteomes" id="UP001297581"/>
    </source>
</evidence>
<keyword evidence="7" id="KW-1185">Reference proteome</keyword>
<dbReference type="AlphaFoldDB" id="A0AAJ1BIJ4"/>
<dbReference type="EC" id="2.7.7.65" evidence="1"/>
<dbReference type="PROSITE" id="PS50887">
    <property type="entry name" value="GGDEF"/>
    <property type="match status" value="1"/>
</dbReference>
<feature type="transmembrane region" description="Helical" evidence="3">
    <location>
        <begin position="140"/>
        <end position="166"/>
    </location>
</feature>
<dbReference type="InterPro" id="IPR050469">
    <property type="entry name" value="Diguanylate_Cyclase"/>
</dbReference>
<dbReference type="Pfam" id="PF00990">
    <property type="entry name" value="GGDEF"/>
    <property type="match status" value="1"/>
</dbReference>
<evidence type="ECO:0000256" key="3">
    <source>
        <dbReference type="SAM" id="Phobius"/>
    </source>
</evidence>
<evidence type="ECO:0000256" key="2">
    <source>
        <dbReference type="ARBA" id="ARBA00034247"/>
    </source>
</evidence>
<dbReference type="Gene3D" id="3.30.450.40">
    <property type="match status" value="1"/>
</dbReference>
<dbReference type="PANTHER" id="PTHR45138">
    <property type="entry name" value="REGULATORY COMPONENTS OF SENSORY TRANSDUCTION SYSTEM"/>
    <property type="match status" value="1"/>
</dbReference>
<dbReference type="CDD" id="cd01949">
    <property type="entry name" value="GGDEF"/>
    <property type="match status" value="1"/>
</dbReference>
<dbReference type="EMBL" id="JAKUDL010000004">
    <property type="protein sequence ID" value="MCH4295392.1"/>
    <property type="molecule type" value="Genomic_DNA"/>
</dbReference>
<dbReference type="InterPro" id="IPR043128">
    <property type="entry name" value="Rev_trsase/Diguanyl_cyclase"/>
</dbReference>
<dbReference type="InterPro" id="IPR000160">
    <property type="entry name" value="GGDEF_dom"/>
</dbReference>
<dbReference type="InterPro" id="IPR029016">
    <property type="entry name" value="GAF-like_dom_sf"/>
</dbReference>
<comment type="catalytic activity">
    <reaction evidence="2">
        <text>2 GTP = 3',3'-c-di-GMP + 2 diphosphate</text>
        <dbReference type="Rhea" id="RHEA:24898"/>
        <dbReference type="ChEBI" id="CHEBI:33019"/>
        <dbReference type="ChEBI" id="CHEBI:37565"/>
        <dbReference type="ChEBI" id="CHEBI:58805"/>
        <dbReference type="EC" id="2.7.7.65"/>
    </reaction>
</comment>
<dbReference type="Gene3D" id="3.30.70.270">
    <property type="match status" value="1"/>
</dbReference>
<dbReference type="Pfam" id="PF01590">
    <property type="entry name" value="GAF"/>
    <property type="match status" value="1"/>
</dbReference>
<evidence type="ECO:0000259" key="5">
    <source>
        <dbReference type="PROSITE" id="PS50887"/>
    </source>
</evidence>
<protein>
    <recommendedName>
        <fullName evidence="1">diguanylate cyclase</fullName>
        <ecNumber evidence="1">2.7.7.65</ecNumber>
    </recommendedName>
</protein>
<dbReference type="GO" id="GO:1902201">
    <property type="term" value="P:negative regulation of bacterial-type flagellum-dependent cell motility"/>
    <property type="evidence" value="ECO:0007669"/>
    <property type="project" value="TreeGrafter"/>
</dbReference>
<keyword evidence="3" id="KW-0812">Transmembrane</keyword>
<dbReference type="RefSeq" id="WP_240591606.1">
    <property type="nucleotide sequence ID" value="NZ_JAKUDL010000004.1"/>
</dbReference>
<reference evidence="6 7" key="1">
    <citation type="submission" date="2022-02" db="EMBL/GenBank/DDBJ databases">
        <title>The genome sequence of Shewanella sp. 3B26.</title>
        <authorList>
            <person name="Du J."/>
        </authorList>
    </citation>
    <scope>NUCLEOTIDE SEQUENCE [LARGE SCALE GENOMIC DNA]</scope>
    <source>
        <strain evidence="6 7">3B26</strain>
    </source>
</reference>
<evidence type="ECO:0000256" key="1">
    <source>
        <dbReference type="ARBA" id="ARBA00012528"/>
    </source>
</evidence>
<keyword evidence="3" id="KW-1133">Transmembrane helix</keyword>
<sequence>MNPRVNSISGKVTLMIVGVSSVFAVLTMLVQLVWNYLDAVDNAQNEIQGYSELILPSLAQALWDADTPLLKDMLTSIGRVPSVSGVELASRDGVYIQLGQHTDQLDTVRHKLIQLPVYYDGLHIATLSVLLDRNDIYLTLWQQMIFIVLGNGLKTLVMIFVILYLLKHLIMLRLQQLSVFADAISLSDGERIDRSLRLDRGDDEIGQVGLALERMYQRIRSDLALIRHQQRKLARRGRALSHTVARQDDLLNWLARANQLLAQVSLRFLSASPTEVSREVDFFTAELGAMMNVERVAVMAFVDGRVEYRSFWFKHADALPAKDVIIDNLALLKEKFDSSNTIVVEDIEQIRETDPLEYNYMKQVGISSVAGFAITDGDLLLGILSVARTEGPLEWFAEKSAVLTQFATALNELWVRERREKRMLELQQELMRVNVQLAEEAVTDALTGLTNRRPFTDRLEAQLEDGGVLLMVDVDYFKRYNDTYGHVAGDDVLKKLAALLKAESPDSTLLARIGGEEFAMVAPLMEPAELERVCDKLLIAVRRLQLPHVGSHLGYVTLSIGAVTLEDCHSVREAMSKADASLYLAKELGRDSAVINGTPYNPPGEWRA</sequence>
<feature type="domain" description="HAMP" evidence="4">
    <location>
        <begin position="168"/>
        <end position="224"/>
    </location>
</feature>
<dbReference type="InterPro" id="IPR029787">
    <property type="entry name" value="Nucleotide_cyclase"/>
</dbReference>
<evidence type="ECO:0000259" key="4">
    <source>
        <dbReference type="PROSITE" id="PS50885"/>
    </source>
</evidence>
<comment type="caution">
    <text evidence="6">The sequence shown here is derived from an EMBL/GenBank/DDBJ whole genome shotgun (WGS) entry which is preliminary data.</text>
</comment>
<keyword evidence="3" id="KW-0472">Membrane</keyword>
<name>A0AAJ1BIJ4_9GAMM</name>
<dbReference type="PANTHER" id="PTHR45138:SF9">
    <property type="entry name" value="DIGUANYLATE CYCLASE DGCM-RELATED"/>
    <property type="match status" value="1"/>
</dbReference>
<dbReference type="GO" id="GO:0052621">
    <property type="term" value="F:diguanylate cyclase activity"/>
    <property type="evidence" value="ECO:0007669"/>
    <property type="project" value="UniProtKB-EC"/>
</dbReference>
<dbReference type="Proteomes" id="UP001297581">
    <property type="component" value="Unassembled WGS sequence"/>
</dbReference>
<dbReference type="InterPro" id="IPR003018">
    <property type="entry name" value="GAF"/>
</dbReference>
<dbReference type="GO" id="GO:0007165">
    <property type="term" value="P:signal transduction"/>
    <property type="evidence" value="ECO:0007669"/>
    <property type="project" value="InterPro"/>
</dbReference>
<accession>A0AAJ1BIJ4</accession>
<dbReference type="GO" id="GO:0043709">
    <property type="term" value="P:cell adhesion involved in single-species biofilm formation"/>
    <property type="evidence" value="ECO:0007669"/>
    <property type="project" value="TreeGrafter"/>
</dbReference>